<feature type="region of interest" description="Disordered" evidence="1">
    <location>
        <begin position="204"/>
        <end position="313"/>
    </location>
</feature>
<evidence type="ECO:0000256" key="1">
    <source>
        <dbReference type="SAM" id="MobiDB-lite"/>
    </source>
</evidence>
<reference evidence="3" key="3">
    <citation type="submission" date="2016-06" db="UniProtKB">
        <authorList>
            <consortium name="WormBaseParasite"/>
        </authorList>
    </citation>
    <scope>IDENTIFICATION</scope>
</reference>
<sequence>MSPTLWPTRLHPPRLSCRPLPGGESAQGQCEWTPPVPPFSPPAAQRMLATSEEWLEREGSCPTRSITSRRATKKVDIIDYAKCIGNRAAGREFNVAESSIREWRKNEEKIRRQAETTSGCTQHFELAQPTILAWIDDELVKMVDEKCEECADWYGIATKAQKLWADRVENSEQLDGSEMKVTMGWVSRFMRRNEHRVPKIAPPIIATGNVPSSGSSCSASGSANNARGAGVGSSSGVSMVKSNPLPASTSHSKQQETRSKARPKTTEERSRQKRAKTSNGTVKANVADALADQASSPEAFVPSSSRRRKCPRPMRVDAACATLLTTSSPTDVGHVGGVA</sequence>
<dbReference type="Proteomes" id="UP000050741">
    <property type="component" value="Unassembled WGS sequence"/>
</dbReference>
<reference evidence="2" key="2">
    <citation type="submission" date="2014-05" db="EMBL/GenBank/DDBJ databases">
        <title>The genome and life-stage specific transcriptomes of Globodera pallida elucidate key aspects of plant parasitism by a cyst nematode.</title>
        <authorList>
            <person name="Cotton J.A."/>
            <person name="Lilley C.J."/>
            <person name="Jones L.M."/>
            <person name="Kikuchi T."/>
            <person name="Reid A.J."/>
            <person name="Thorpe P."/>
            <person name="Tsai I.J."/>
            <person name="Beasley H."/>
            <person name="Blok V."/>
            <person name="Cock P.J.A."/>
            <person name="Van den Akker S.E."/>
            <person name="Holroyd N."/>
            <person name="Hunt M."/>
            <person name="Mantelin S."/>
            <person name="Naghra H."/>
            <person name="Pain A."/>
            <person name="Palomares-Rius J.E."/>
            <person name="Zarowiecki M."/>
            <person name="Berriman M."/>
            <person name="Jones J.T."/>
            <person name="Urwin P.E."/>
        </authorList>
    </citation>
    <scope>NUCLEOTIDE SEQUENCE [LARGE SCALE GENOMIC DNA]</scope>
    <source>
        <strain evidence="2">Lindley</strain>
    </source>
</reference>
<keyword evidence="2" id="KW-1185">Reference proteome</keyword>
<organism evidence="2 3">
    <name type="scientific">Globodera pallida</name>
    <name type="common">Potato cyst nematode worm</name>
    <name type="synonym">Heterodera pallida</name>
    <dbReference type="NCBI Taxonomy" id="36090"/>
    <lineage>
        <taxon>Eukaryota</taxon>
        <taxon>Metazoa</taxon>
        <taxon>Ecdysozoa</taxon>
        <taxon>Nematoda</taxon>
        <taxon>Chromadorea</taxon>
        <taxon>Rhabditida</taxon>
        <taxon>Tylenchina</taxon>
        <taxon>Tylenchomorpha</taxon>
        <taxon>Tylenchoidea</taxon>
        <taxon>Heteroderidae</taxon>
        <taxon>Heteroderinae</taxon>
        <taxon>Globodera</taxon>
    </lineage>
</organism>
<evidence type="ECO:0000313" key="3">
    <source>
        <dbReference type="WBParaSite" id="GPLIN_000992900"/>
    </source>
</evidence>
<proteinExistence type="predicted"/>
<protein>
    <submittedName>
        <fullName evidence="3">HTH CENPB-type domain-containing protein</fullName>
    </submittedName>
</protein>
<accession>A0A183CAM8</accession>
<reference evidence="2" key="1">
    <citation type="submission" date="2013-12" db="EMBL/GenBank/DDBJ databases">
        <authorList>
            <person name="Aslett M."/>
        </authorList>
    </citation>
    <scope>NUCLEOTIDE SEQUENCE [LARGE SCALE GENOMIC DNA]</scope>
    <source>
        <strain evidence="2">Lindley</strain>
    </source>
</reference>
<name>A0A183CAM8_GLOPA</name>
<feature type="compositionally biased region" description="Low complexity" evidence="1">
    <location>
        <begin position="208"/>
        <end position="243"/>
    </location>
</feature>
<feature type="compositionally biased region" description="Basic and acidic residues" evidence="1">
    <location>
        <begin position="253"/>
        <end position="270"/>
    </location>
</feature>
<dbReference type="WBParaSite" id="GPLIN_000992900">
    <property type="protein sequence ID" value="GPLIN_000992900"/>
    <property type="gene ID" value="GPLIN_000992900"/>
</dbReference>
<evidence type="ECO:0000313" key="2">
    <source>
        <dbReference type="Proteomes" id="UP000050741"/>
    </source>
</evidence>
<dbReference type="AlphaFoldDB" id="A0A183CAM8"/>